<proteinExistence type="predicted"/>
<name>A0A8J8PH33_9ARCH</name>
<dbReference type="CDD" id="cd00093">
    <property type="entry name" value="HTH_XRE"/>
    <property type="match status" value="1"/>
</dbReference>
<sequence>MKIPCELIVWYVLPAIRRELARELVDKHGMIQAEVARKFGVTDAAVSQYLKSKRGSNKELEASGRYDEFKNEITISAQRIVDGSDIVTETCRICEIIKKSGMLVSIYEVHTGLKAPDCVCPDCCHIDD</sequence>
<evidence type="ECO:0000313" key="2">
    <source>
        <dbReference type="Proteomes" id="UP000752814"/>
    </source>
</evidence>
<dbReference type="OMA" id="TCEIMVQ"/>
<dbReference type="InterPro" id="IPR010982">
    <property type="entry name" value="Lambda_DNA-bd_dom_sf"/>
</dbReference>
<dbReference type="AlphaFoldDB" id="A0A8J8PH33"/>
<dbReference type="GO" id="GO:0003677">
    <property type="term" value="F:DNA binding"/>
    <property type="evidence" value="ECO:0007669"/>
    <property type="project" value="InterPro"/>
</dbReference>
<comment type="caution">
    <text evidence="1">The sequence shown here is derived from an EMBL/GenBank/DDBJ whole genome shotgun (WGS) entry which is preliminary data.</text>
</comment>
<dbReference type="Proteomes" id="UP000752814">
    <property type="component" value="Unassembled WGS sequence"/>
</dbReference>
<dbReference type="InterPro" id="IPR001387">
    <property type="entry name" value="Cro/C1-type_HTH"/>
</dbReference>
<dbReference type="EMBL" id="LVVT01000002">
    <property type="protein sequence ID" value="TQS84380.1"/>
    <property type="molecule type" value="Genomic_DNA"/>
</dbReference>
<dbReference type="RefSeq" id="WP_020449692.1">
    <property type="nucleotide sequence ID" value="NZ_CAYAYA010000050.1"/>
</dbReference>
<dbReference type="PANTHER" id="PTHR40730">
    <property type="entry name" value="TRANSCRIPTIONAL REGULATOR PROTEIN-LIKE PROTEIN"/>
    <property type="match status" value="1"/>
</dbReference>
<gene>
    <name evidence="1" type="ORF">A3207_05975</name>
</gene>
<organism evidence="1 2">
    <name type="scientific">Candidatus Methanomassiliicoccus intestinalis</name>
    <dbReference type="NCBI Taxonomy" id="1406512"/>
    <lineage>
        <taxon>Archaea</taxon>
        <taxon>Methanobacteriati</taxon>
        <taxon>Thermoplasmatota</taxon>
        <taxon>Thermoplasmata</taxon>
        <taxon>Methanomassiliicoccales</taxon>
        <taxon>Methanomassiliicoccaceae</taxon>
        <taxon>Methanomassiliicoccus</taxon>
    </lineage>
</organism>
<protein>
    <submittedName>
        <fullName evidence="1">Transcriptional regulator</fullName>
    </submittedName>
</protein>
<dbReference type="SUPFAM" id="SSF47413">
    <property type="entry name" value="lambda repressor-like DNA-binding domains"/>
    <property type="match status" value="1"/>
</dbReference>
<dbReference type="GeneID" id="41324239"/>
<evidence type="ECO:0000313" key="1">
    <source>
        <dbReference type="EMBL" id="TQS84380.1"/>
    </source>
</evidence>
<reference evidence="1" key="1">
    <citation type="submission" date="2016-03" db="EMBL/GenBank/DDBJ databases">
        <authorList>
            <person name="Borrel G."/>
            <person name="Mccann A."/>
            <person name="O'Toole P.W."/>
        </authorList>
    </citation>
    <scope>NUCLEOTIDE SEQUENCE</scope>
    <source>
        <strain evidence="1">183</strain>
    </source>
</reference>
<dbReference type="Gene3D" id="1.10.260.40">
    <property type="entry name" value="lambda repressor-like DNA-binding domains"/>
    <property type="match status" value="1"/>
</dbReference>
<accession>A0A8J8PH33</accession>